<keyword evidence="2" id="KW-1185">Reference proteome</keyword>
<dbReference type="Proteomes" id="UP000004994">
    <property type="component" value="Chromosome 7"/>
</dbReference>
<organism evidence="1">
    <name type="scientific">Solanum lycopersicum</name>
    <name type="common">Tomato</name>
    <name type="synonym">Lycopersicon esculentum</name>
    <dbReference type="NCBI Taxonomy" id="4081"/>
    <lineage>
        <taxon>Eukaryota</taxon>
        <taxon>Viridiplantae</taxon>
        <taxon>Streptophyta</taxon>
        <taxon>Embryophyta</taxon>
        <taxon>Tracheophyta</taxon>
        <taxon>Spermatophyta</taxon>
        <taxon>Magnoliopsida</taxon>
        <taxon>eudicotyledons</taxon>
        <taxon>Gunneridae</taxon>
        <taxon>Pentapetalae</taxon>
        <taxon>asterids</taxon>
        <taxon>lamiids</taxon>
        <taxon>Solanales</taxon>
        <taxon>Solanaceae</taxon>
        <taxon>Solanoideae</taxon>
        <taxon>Solaneae</taxon>
        <taxon>Solanum</taxon>
        <taxon>Solanum subgen. Lycopersicon</taxon>
    </lineage>
</organism>
<evidence type="ECO:0000313" key="1">
    <source>
        <dbReference type="EnsemblPlants" id="Solyc07g037930.1.1.1"/>
    </source>
</evidence>
<sequence>MKNLHSFILTKVFITPEFEASLITHMIFSSLFSNPVANSLNIWYSMSILKTQSIKEL</sequence>
<dbReference type="Gramene" id="Solyc07g037930.1.1">
    <property type="protein sequence ID" value="Solyc07g037930.1.1.1"/>
    <property type="gene ID" value="Solyc07g037930.1"/>
</dbReference>
<proteinExistence type="predicted"/>
<dbReference type="InParanoid" id="A0A3Q7H7K2"/>
<reference evidence="1" key="2">
    <citation type="submission" date="2019-01" db="UniProtKB">
        <authorList>
            <consortium name="EnsemblPlants"/>
        </authorList>
    </citation>
    <scope>IDENTIFICATION</scope>
    <source>
        <strain evidence="1">cv. Heinz 1706</strain>
    </source>
</reference>
<dbReference type="PaxDb" id="4081-Solyc07g037930.1.1"/>
<dbReference type="EnsemblPlants" id="Solyc07g037930.1.1">
    <property type="protein sequence ID" value="Solyc07g037930.1.1.1"/>
    <property type="gene ID" value="Solyc07g037930.1"/>
</dbReference>
<reference evidence="1" key="1">
    <citation type="journal article" date="2012" name="Nature">
        <title>The tomato genome sequence provides insights into fleshy fruit evolution.</title>
        <authorList>
            <consortium name="Tomato Genome Consortium"/>
        </authorList>
    </citation>
    <scope>NUCLEOTIDE SEQUENCE [LARGE SCALE GENOMIC DNA]</scope>
    <source>
        <strain evidence="1">cv. Heinz 1706</strain>
    </source>
</reference>
<protein>
    <submittedName>
        <fullName evidence="1">Uncharacterized protein</fullName>
    </submittedName>
</protein>
<evidence type="ECO:0000313" key="2">
    <source>
        <dbReference type="Proteomes" id="UP000004994"/>
    </source>
</evidence>
<dbReference type="AlphaFoldDB" id="A0A3Q7H7K2"/>
<name>A0A3Q7H7K2_SOLLC</name>
<accession>A0A3Q7H7K2</accession>